<dbReference type="InterPro" id="IPR036812">
    <property type="entry name" value="NAD(P)_OxRdtase_dom_sf"/>
</dbReference>
<dbReference type="InterPro" id="IPR050523">
    <property type="entry name" value="AKR_Detox_Biosynth"/>
</dbReference>
<feature type="domain" description="NADP-dependent oxidoreductase" evidence="3">
    <location>
        <begin position="3"/>
        <end position="223"/>
    </location>
</feature>
<dbReference type="EMBL" id="JBHSRF010000041">
    <property type="protein sequence ID" value="MFC6084325.1"/>
    <property type="molecule type" value="Genomic_DNA"/>
</dbReference>
<dbReference type="Proteomes" id="UP001596137">
    <property type="component" value="Unassembled WGS sequence"/>
</dbReference>
<organism evidence="4 5">
    <name type="scientific">Sphaerisporangium aureirubrum</name>
    <dbReference type="NCBI Taxonomy" id="1544736"/>
    <lineage>
        <taxon>Bacteria</taxon>
        <taxon>Bacillati</taxon>
        <taxon>Actinomycetota</taxon>
        <taxon>Actinomycetes</taxon>
        <taxon>Streptosporangiales</taxon>
        <taxon>Streptosporangiaceae</taxon>
        <taxon>Sphaerisporangium</taxon>
    </lineage>
</organism>
<comment type="caution">
    <text evidence="4">The sequence shown here is derived from an EMBL/GenBank/DDBJ whole genome shotgun (WGS) entry which is preliminary data.</text>
</comment>
<proteinExistence type="predicted"/>
<evidence type="ECO:0000259" key="3">
    <source>
        <dbReference type="Pfam" id="PF00248"/>
    </source>
</evidence>
<keyword evidence="1" id="KW-0560">Oxidoreductase</keyword>
<evidence type="ECO:0000256" key="2">
    <source>
        <dbReference type="SAM" id="MobiDB-lite"/>
    </source>
</evidence>
<dbReference type="Gene3D" id="3.20.20.100">
    <property type="entry name" value="NADP-dependent oxidoreductase domain"/>
    <property type="match status" value="1"/>
</dbReference>
<accession>A0ABW1NLZ3</accession>
<reference evidence="5" key="1">
    <citation type="journal article" date="2019" name="Int. J. Syst. Evol. Microbiol.">
        <title>The Global Catalogue of Microorganisms (GCM) 10K type strain sequencing project: providing services to taxonomists for standard genome sequencing and annotation.</title>
        <authorList>
            <consortium name="The Broad Institute Genomics Platform"/>
            <consortium name="The Broad Institute Genome Sequencing Center for Infectious Disease"/>
            <person name="Wu L."/>
            <person name="Ma J."/>
        </authorList>
    </citation>
    <scope>NUCLEOTIDE SEQUENCE [LARGE SCALE GENOMIC DNA]</scope>
    <source>
        <strain evidence="5">JCM 30346</strain>
    </source>
</reference>
<dbReference type="RefSeq" id="WP_380757259.1">
    <property type="nucleotide sequence ID" value="NZ_JBHSRF010000041.1"/>
</dbReference>
<evidence type="ECO:0000313" key="4">
    <source>
        <dbReference type="EMBL" id="MFC6084325.1"/>
    </source>
</evidence>
<evidence type="ECO:0000256" key="1">
    <source>
        <dbReference type="ARBA" id="ARBA00023002"/>
    </source>
</evidence>
<dbReference type="Pfam" id="PF00248">
    <property type="entry name" value="Aldo_ket_red"/>
    <property type="match status" value="1"/>
</dbReference>
<dbReference type="SUPFAM" id="SSF51430">
    <property type="entry name" value="NAD(P)-linked oxidoreductase"/>
    <property type="match status" value="1"/>
</dbReference>
<dbReference type="InterPro" id="IPR023210">
    <property type="entry name" value="NADP_OxRdtase_dom"/>
</dbReference>
<dbReference type="PANTHER" id="PTHR43364:SF4">
    <property type="entry name" value="NAD(P)-LINKED OXIDOREDUCTASE SUPERFAMILY PROTEIN"/>
    <property type="match status" value="1"/>
</dbReference>
<evidence type="ECO:0000313" key="5">
    <source>
        <dbReference type="Proteomes" id="UP001596137"/>
    </source>
</evidence>
<name>A0ABW1NLZ3_9ACTN</name>
<dbReference type="PANTHER" id="PTHR43364">
    <property type="entry name" value="NADH-SPECIFIC METHYLGLYOXAL REDUCTASE-RELATED"/>
    <property type="match status" value="1"/>
</dbReference>
<gene>
    <name evidence="4" type="ORF">ACFP1K_24415</name>
</gene>
<keyword evidence="5" id="KW-1185">Reference proteome</keyword>
<feature type="compositionally biased region" description="Low complexity" evidence="2">
    <location>
        <begin position="243"/>
        <end position="255"/>
    </location>
</feature>
<protein>
    <submittedName>
        <fullName evidence="4">Aldo/keto reductase</fullName>
    </submittedName>
</protein>
<feature type="region of interest" description="Disordered" evidence="2">
    <location>
        <begin position="227"/>
        <end position="269"/>
    </location>
</feature>
<sequence>MGEDPNRQGASRRWIMTAVENSLRRLRTDHIDLYQIHRVDPATDVEETLSALADLIRGGKVRAIGSSTTPASDIVEAQWVAERRNLERFRTEQPPYSILNRGIEREVLPVTQRYGMGVLVWGPLAQGLLTGRVRRNQENGLRRAGLVKHLNDERRIDVVERLIPVAEEAGMPMTHLATAFAIAHPGVTSAIIGPRTMDHLDDLLAGLDVVLGDDILDRIDEIVPPAPMSAASTRTTRPPPWRPRACAAAPSSAARPPDDPRVPDTGGTP</sequence>